<comment type="subcellular location">
    <subcellularLocation>
        <location evidence="1">Cell membrane</location>
        <topology evidence="1">Lipid-anchor</topology>
        <topology evidence="1">GPI-anchor</topology>
    </subcellularLocation>
</comment>
<evidence type="ECO:0000256" key="6">
    <source>
        <dbReference type="ARBA" id="ARBA00023288"/>
    </source>
</evidence>
<dbReference type="EMBL" id="KX699822">
    <property type="protein sequence ID" value="APD73778.1"/>
    <property type="molecule type" value="Genomic_DNA"/>
</dbReference>
<keyword evidence="6" id="KW-0449">Lipoprotein</keyword>
<dbReference type="GO" id="GO:0005886">
    <property type="term" value="C:plasma membrane"/>
    <property type="evidence" value="ECO:0007669"/>
    <property type="project" value="UniProtKB-SubCell"/>
</dbReference>
<dbReference type="GO" id="GO:0042783">
    <property type="term" value="P:symbiont-mediated evasion of host immune response"/>
    <property type="evidence" value="ECO:0007669"/>
    <property type="project" value="InterPro"/>
</dbReference>
<feature type="chain" id="PRO_5011977887" evidence="7">
    <location>
        <begin position="23"/>
        <end position="262"/>
    </location>
</feature>
<dbReference type="Pfam" id="PF00913">
    <property type="entry name" value="Trypan_glycop"/>
    <property type="match status" value="1"/>
</dbReference>
<evidence type="ECO:0000256" key="2">
    <source>
        <dbReference type="ARBA" id="ARBA00022475"/>
    </source>
</evidence>
<keyword evidence="4" id="KW-0472">Membrane</keyword>
<dbReference type="AlphaFoldDB" id="A0A1J0R7N3"/>
<reference evidence="9" key="1">
    <citation type="submission" date="2016-08" db="EMBL/GenBank/DDBJ databases">
        <title>VSG repertoire of Trypanosoma brucei EATRO 1125.</title>
        <authorList>
            <person name="Cross G.A."/>
        </authorList>
    </citation>
    <scope>NUCLEOTIDE SEQUENCE</scope>
    <source>
        <strain evidence="9">EATRO 1125</strain>
    </source>
</reference>
<protein>
    <submittedName>
        <fullName evidence="9">Variant surface glycoprotein 1125.1601</fullName>
    </submittedName>
</protein>
<feature type="domain" description="Trypanosome variant surface glycoprotein A-type N-terminal" evidence="8">
    <location>
        <begin position="13"/>
        <end position="240"/>
    </location>
</feature>
<evidence type="ECO:0000259" key="8">
    <source>
        <dbReference type="Pfam" id="PF00913"/>
    </source>
</evidence>
<organism evidence="9">
    <name type="scientific">Trypanosoma brucei</name>
    <dbReference type="NCBI Taxonomy" id="5691"/>
    <lineage>
        <taxon>Eukaryota</taxon>
        <taxon>Discoba</taxon>
        <taxon>Euglenozoa</taxon>
        <taxon>Kinetoplastea</taxon>
        <taxon>Metakinetoplastina</taxon>
        <taxon>Trypanosomatida</taxon>
        <taxon>Trypanosomatidae</taxon>
        <taxon>Trypanosoma</taxon>
    </lineage>
</organism>
<dbReference type="SUPFAM" id="SSF58087">
    <property type="entry name" value="Variant surface glycoprotein (N-terminal domain)"/>
    <property type="match status" value="1"/>
</dbReference>
<dbReference type="VEuPathDB" id="TriTrypDB:Tb427_000166900"/>
<proteinExistence type="predicted"/>
<keyword evidence="3" id="KW-0336">GPI-anchor</keyword>
<evidence type="ECO:0000256" key="5">
    <source>
        <dbReference type="ARBA" id="ARBA00023180"/>
    </source>
</evidence>
<keyword evidence="7" id="KW-0732">Signal</keyword>
<evidence type="ECO:0000313" key="9">
    <source>
        <dbReference type="EMBL" id="APD73778.1"/>
    </source>
</evidence>
<feature type="signal peptide" evidence="7">
    <location>
        <begin position="1"/>
        <end position="22"/>
    </location>
</feature>
<keyword evidence="5" id="KW-0325">Glycoprotein</keyword>
<dbReference type="InterPro" id="IPR001812">
    <property type="entry name" value="Trypano_VSG_A_N_dom"/>
</dbReference>
<evidence type="ECO:0000256" key="4">
    <source>
        <dbReference type="ARBA" id="ARBA00023136"/>
    </source>
</evidence>
<evidence type="ECO:0000256" key="1">
    <source>
        <dbReference type="ARBA" id="ARBA00004609"/>
    </source>
</evidence>
<evidence type="ECO:0000256" key="7">
    <source>
        <dbReference type="SAM" id="SignalP"/>
    </source>
</evidence>
<dbReference type="VEuPathDB" id="TriTrypDB:Tb927.9.17050"/>
<evidence type="ECO:0000256" key="3">
    <source>
        <dbReference type="ARBA" id="ARBA00022622"/>
    </source>
</evidence>
<keyword evidence="2" id="KW-1003">Cell membrane</keyword>
<sequence>MTALRTLFFLVGALSVVYPAVATQEALAAAGLVDACKLATQLKKLGAYSEAMARNLPTKIEQLRTKVLQITMMLAHEGKPPADSDLNVLYYLKSKIQAAEHTVITKLPLAVKKGLKAAEAAGRIDETVHLLAKANTGNGNEAYCVAQSASKGNVATKTHMPECYDGSIPRSTGPQTEVLEEPDLSRARAAIRTNAGSAKNPKKSASCLLSSTANTNGFLANGGGTHPEIKLMGGILKITSGAWTSANWLDAKGGVGAGYPLT</sequence>
<accession>A0A1J0R7N3</accession>
<dbReference type="Gene3D" id="3.90.150.10">
    <property type="entry name" value="Variant Surface Glycoprotein, subunit A domain 1"/>
    <property type="match status" value="1"/>
</dbReference>
<name>A0A1J0R7N3_9TRYP</name>
<dbReference type="GO" id="GO:0098552">
    <property type="term" value="C:side of membrane"/>
    <property type="evidence" value="ECO:0007669"/>
    <property type="project" value="UniProtKB-KW"/>
</dbReference>